<dbReference type="EMBL" id="JNBR01002830">
    <property type="protein sequence ID" value="OQR81189.1"/>
    <property type="molecule type" value="Genomic_DNA"/>
</dbReference>
<gene>
    <name evidence="7" type="ORF">ACHHYP_16691</name>
</gene>
<dbReference type="GO" id="GO:0008270">
    <property type="term" value="F:zinc ion binding"/>
    <property type="evidence" value="ECO:0007669"/>
    <property type="project" value="UniProtKB-KW"/>
</dbReference>
<dbReference type="GO" id="GO:0008333">
    <property type="term" value="P:endosome to lysosome transport"/>
    <property type="evidence" value="ECO:0007669"/>
    <property type="project" value="TreeGrafter"/>
</dbReference>
<accession>A0A1V9Y659</accession>
<dbReference type="SMART" id="SM00064">
    <property type="entry name" value="FYVE"/>
    <property type="match status" value="1"/>
</dbReference>
<feature type="domain" description="DUSP" evidence="6">
    <location>
        <begin position="113"/>
        <end position="220"/>
    </location>
</feature>
<dbReference type="Gene3D" id="3.30.40.10">
    <property type="entry name" value="Zinc/RING finger domain, C3HC4 (zinc finger)"/>
    <property type="match status" value="1"/>
</dbReference>
<dbReference type="InterPro" id="IPR000306">
    <property type="entry name" value="Znf_FYVE"/>
</dbReference>
<dbReference type="Proteomes" id="UP000243579">
    <property type="component" value="Unassembled WGS sequence"/>
</dbReference>
<organism evidence="7 8">
    <name type="scientific">Achlya hypogyna</name>
    <name type="common">Oomycete</name>
    <name type="synonym">Protoachlya hypogyna</name>
    <dbReference type="NCBI Taxonomy" id="1202772"/>
    <lineage>
        <taxon>Eukaryota</taxon>
        <taxon>Sar</taxon>
        <taxon>Stramenopiles</taxon>
        <taxon>Oomycota</taxon>
        <taxon>Saprolegniomycetes</taxon>
        <taxon>Saprolegniales</taxon>
        <taxon>Achlyaceae</taxon>
        <taxon>Achlya</taxon>
    </lineage>
</organism>
<sequence length="349" mass="38205">MPHDVYELAFDQRVLDVPWVPNGALCCLCYEPFTMLAKRRHHCRLCGLVVCGACSPHKTVLQTGGRHAARTCLDCAAVLTNLAAHGDPRVKRRRATAFQTKTRAAPVLLPTRATRELPAAELRRVLLANAKSLEAAATYFVVHALWYDAWLAFVKATAAARANAPGPISNHALLHFYNGQLHAKEHVQYKSEYRLVHEDAWRTLHSIYGGGPIISLRWDGEGAPSTANWRISFPALTTKEAPMKPVSLGRLRNSGSSVTLGQRPTIEKVYSVDRTTLSAVDEVLLPSPQPQPSLSPAQERQLAAKAAVEAFAKAAGQARREAEGITYRKSLVSLADVDMRLSLTFCAAT</sequence>
<dbReference type="Pfam" id="PF01363">
    <property type="entry name" value="FYVE"/>
    <property type="match status" value="1"/>
</dbReference>
<evidence type="ECO:0000313" key="7">
    <source>
        <dbReference type="EMBL" id="OQR81189.1"/>
    </source>
</evidence>
<keyword evidence="3" id="KW-0862">Zinc</keyword>
<feature type="domain" description="FYVE-type" evidence="5">
    <location>
        <begin position="26"/>
        <end position="80"/>
    </location>
</feature>
<dbReference type="PROSITE" id="PS51283">
    <property type="entry name" value="DUSP"/>
    <property type="match status" value="1"/>
</dbReference>
<dbReference type="AlphaFoldDB" id="A0A1V9Y659"/>
<keyword evidence="2 4" id="KW-0863">Zinc-finger</keyword>
<dbReference type="GO" id="GO:0035091">
    <property type="term" value="F:phosphatidylinositol binding"/>
    <property type="evidence" value="ECO:0007669"/>
    <property type="project" value="TreeGrafter"/>
</dbReference>
<dbReference type="Pfam" id="PF06337">
    <property type="entry name" value="DUSP"/>
    <property type="match status" value="1"/>
</dbReference>
<evidence type="ECO:0000256" key="1">
    <source>
        <dbReference type="ARBA" id="ARBA00022723"/>
    </source>
</evidence>
<dbReference type="GO" id="GO:0007032">
    <property type="term" value="P:endosome organization"/>
    <property type="evidence" value="ECO:0007669"/>
    <property type="project" value="TreeGrafter"/>
</dbReference>
<dbReference type="InterPro" id="IPR006615">
    <property type="entry name" value="Pept_C19_DUSP"/>
</dbReference>
<dbReference type="PROSITE" id="PS50178">
    <property type="entry name" value="ZF_FYVE"/>
    <property type="match status" value="1"/>
</dbReference>
<dbReference type="PANTHER" id="PTHR46280">
    <property type="entry name" value="PLECKSTRIN HOMOLOGY DOMAIN-CONTAINING FAMILY F MEMBER 2-RELATED"/>
    <property type="match status" value="1"/>
</dbReference>
<evidence type="ECO:0000256" key="3">
    <source>
        <dbReference type="ARBA" id="ARBA00022833"/>
    </source>
</evidence>
<dbReference type="InterPro" id="IPR035927">
    <property type="entry name" value="DUSP-like_sf"/>
</dbReference>
<dbReference type="SMART" id="SM00695">
    <property type="entry name" value="DUSP"/>
    <property type="match status" value="1"/>
</dbReference>
<evidence type="ECO:0008006" key="9">
    <source>
        <dbReference type="Google" id="ProtNLM"/>
    </source>
</evidence>
<dbReference type="SUPFAM" id="SSF57903">
    <property type="entry name" value="FYVE/PHD zinc finger"/>
    <property type="match status" value="1"/>
</dbReference>
<dbReference type="GO" id="GO:0005769">
    <property type="term" value="C:early endosome"/>
    <property type="evidence" value="ECO:0007669"/>
    <property type="project" value="TreeGrafter"/>
</dbReference>
<dbReference type="Gene3D" id="3.30.2230.10">
    <property type="entry name" value="DUSP-like"/>
    <property type="match status" value="1"/>
</dbReference>
<dbReference type="GO" id="GO:0004843">
    <property type="term" value="F:cysteine-type deubiquitinase activity"/>
    <property type="evidence" value="ECO:0007669"/>
    <property type="project" value="InterPro"/>
</dbReference>
<evidence type="ECO:0000256" key="4">
    <source>
        <dbReference type="PROSITE-ProRule" id="PRU00091"/>
    </source>
</evidence>
<evidence type="ECO:0000256" key="2">
    <source>
        <dbReference type="ARBA" id="ARBA00022771"/>
    </source>
</evidence>
<dbReference type="PANTHER" id="PTHR46280:SF3">
    <property type="entry name" value="PLECKSTRIN HOMOLOGY DOMAIN-CONTAINING FAMILY F MEMBER 1 HOMOLOG"/>
    <property type="match status" value="1"/>
</dbReference>
<evidence type="ECO:0000313" key="8">
    <source>
        <dbReference type="Proteomes" id="UP000243579"/>
    </source>
</evidence>
<evidence type="ECO:0000259" key="5">
    <source>
        <dbReference type="PROSITE" id="PS50178"/>
    </source>
</evidence>
<dbReference type="InterPro" id="IPR011011">
    <property type="entry name" value="Znf_FYVE_PHD"/>
</dbReference>
<keyword evidence="1" id="KW-0479">Metal-binding</keyword>
<comment type="caution">
    <text evidence="7">The sequence shown here is derived from an EMBL/GenBank/DDBJ whole genome shotgun (WGS) entry which is preliminary data.</text>
</comment>
<reference evidence="7 8" key="1">
    <citation type="journal article" date="2014" name="Genome Biol. Evol.">
        <title>The secreted proteins of Achlya hypogyna and Thraustotheca clavata identify the ancestral oomycete secretome and reveal gene acquisitions by horizontal gene transfer.</title>
        <authorList>
            <person name="Misner I."/>
            <person name="Blouin N."/>
            <person name="Leonard G."/>
            <person name="Richards T.A."/>
            <person name="Lane C.E."/>
        </authorList>
    </citation>
    <scope>NUCLEOTIDE SEQUENCE [LARGE SCALE GENOMIC DNA]</scope>
    <source>
        <strain evidence="7 8">ATCC 48635</strain>
    </source>
</reference>
<evidence type="ECO:0000259" key="6">
    <source>
        <dbReference type="PROSITE" id="PS51283"/>
    </source>
</evidence>
<dbReference type="SUPFAM" id="SSF143791">
    <property type="entry name" value="DUSP-like"/>
    <property type="match status" value="1"/>
</dbReference>
<dbReference type="InterPro" id="IPR013083">
    <property type="entry name" value="Znf_RING/FYVE/PHD"/>
</dbReference>
<dbReference type="OrthoDB" id="660555at2759"/>
<protein>
    <recommendedName>
        <fullName evidence="9">FYVE-type domain-containing protein</fullName>
    </recommendedName>
</protein>
<dbReference type="InterPro" id="IPR017455">
    <property type="entry name" value="Znf_FYVE-rel"/>
</dbReference>
<dbReference type="InterPro" id="IPR051765">
    <property type="entry name" value="PH_domain-containing_F"/>
</dbReference>
<proteinExistence type="predicted"/>
<name>A0A1V9Y659_ACHHY</name>
<keyword evidence="8" id="KW-1185">Reference proteome</keyword>